<name>A0ABU6Q7C0_9FABA</name>
<comment type="caution">
    <text evidence="2">The sequence shown here is derived from an EMBL/GenBank/DDBJ whole genome shotgun (WGS) entry which is preliminary data.</text>
</comment>
<organism evidence="2 3">
    <name type="scientific">Stylosanthes scabra</name>
    <dbReference type="NCBI Taxonomy" id="79078"/>
    <lineage>
        <taxon>Eukaryota</taxon>
        <taxon>Viridiplantae</taxon>
        <taxon>Streptophyta</taxon>
        <taxon>Embryophyta</taxon>
        <taxon>Tracheophyta</taxon>
        <taxon>Spermatophyta</taxon>
        <taxon>Magnoliopsida</taxon>
        <taxon>eudicotyledons</taxon>
        <taxon>Gunneridae</taxon>
        <taxon>Pentapetalae</taxon>
        <taxon>rosids</taxon>
        <taxon>fabids</taxon>
        <taxon>Fabales</taxon>
        <taxon>Fabaceae</taxon>
        <taxon>Papilionoideae</taxon>
        <taxon>50 kb inversion clade</taxon>
        <taxon>dalbergioids sensu lato</taxon>
        <taxon>Dalbergieae</taxon>
        <taxon>Pterocarpus clade</taxon>
        <taxon>Stylosanthes</taxon>
    </lineage>
</organism>
<dbReference type="Proteomes" id="UP001341840">
    <property type="component" value="Unassembled WGS sequence"/>
</dbReference>
<sequence length="224" mass="25117">MSHQNDGLLNHWNPSHPLRESVGEEQKEAAKPTVTQHRSTATSPVGAGRRSNVSFVQRPPRRTAASTVRARTSPRRLPPTSSDLAVSIPRNIAGFVPSLLGGDHKRRIPIWVFSAQQSMHGGICLHLRNSHMWMNPRRTRKSLRKQWLLMTVRRKKSIASTNVCSGEYYQVTSQPELDNNGYTLNNNAAIGLAFNVTENLPKDSLLLFGLEHYCSMGFPIMEPK</sequence>
<proteinExistence type="predicted"/>
<gene>
    <name evidence="2" type="ORF">PIB30_016525</name>
</gene>
<feature type="compositionally biased region" description="Polar residues" evidence="1">
    <location>
        <begin position="33"/>
        <end position="43"/>
    </location>
</feature>
<reference evidence="2 3" key="1">
    <citation type="journal article" date="2023" name="Plants (Basel)">
        <title>Bridging the Gap: Combining Genomics and Transcriptomics Approaches to Understand Stylosanthes scabra, an Orphan Legume from the Brazilian Caatinga.</title>
        <authorList>
            <person name="Ferreira-Neto J.R.C."/>
            <person name="da Silva M.D."/>
            <person name="Binneck E."/>
            <person name="de Melo N.F."/>
            <person name="da Silva R.H."/>
            <person name="de Melo A.L.T.M."/>
            <person name="Pandolfi V."/>
            <person name="Bustamante F.O."/>
            <person name="Brasileiro-Vidal A.C."/>
            <person name="Benko-Iseppon A.M."/>
        </authorList>
    </citation>
    <scope>NUCLEOTIDE SEQUENCE [LARGE SCALE GENOMIC DNA]</scope>
    <source>
        <tissue evidence="2">Leaves</tissue>
    </source>
</reference>
<feature type="compositionally biased region" description="Low complexity" evidence="1">
    <location>
        <begin position="62"/>
        <end position="71"/>
    </location>
</feature>
<protein>
    <submittedName>
        <fullName evidence="2">Uncharacterized protein</fullName>
    </submittedName>
</protein>
<keyword evidence="3" id="KW-1185">Reference proteome</keyword>
<evidence type="ECO:0000313" key="2">
    <source>
        <dbReference type="EMBL" id="MED6107693.1"/>
    </source>
</evidence>
<evidence type="ECO:0000256" key="1">
    <source>
        <dbReference type="SAM" id="MobiDB-lite"/>
    </source>
</evidence>
<feature type="compositionally biased region" description="Basic and acidic residues" evidence="1">
    <location>
        <begin position="17"/>
        <end position="30"/>
    </location>
</feature>
<dbReference type="EMBL" id="JASCZI010000047">
    <property type="protein sequence ID" value="MED6107693.1"/>
    <property type="molecule type" value="Genomic_DNA"/>
</dbReference>
<evidence type="ECO:0000313" key="3">
    <source>
        <dbReference type="Proteomes" id="UP001341840"/>
    </source>
</evidence>
<feature type="region of interest" description="Disordered" evidence="1">
    <location>
        <begin position="1"/>
        <end position="82"/>
    </location>
</feature>
<accession>A0ABU6Q7C0</accession>